<dbReference type="NCBIfam" id="TIGR00125">
    <property type="entry name" value="cyt_tran_rel"/>
    <property type="match status" value="1"/>
</dbReference>
<dbReference type="NCBIfam" id="TIGR00152">
    <property type="entry name" value="dephospho-CoA kinase"/>
    <property type="match status" value="1"/>
</dbReference>
<dbReference type="GO" id="GO:0005524">
    <property type="term" value="F:ATP binding"/>
    <property type="evidence" value="ECO:0007669"/>
    <property type="project" value="UniProtKB-KW"/>
</dbReference>
<gene>
    <name evidence="4" type="ORF">CLODIP_2_CD09998</name>
</gene>
<comment type="caution">
    <text evidence="4">The sequence shown here is derived from an EMBL/GenBank/DDBJ whole genome shotgun (WGS) entry which is preliminary data.</text>
</comment>
<dbReference type="AlphaFoldDB" id="A0A8S1CEI3"/>
<evidence type="ECO:0000256" key="2">
    <source>
        <dbReference type="ARBA" id="ARBA00022840"/>
    </source>
</evidence>
<keyword evidence="2" id="KW-0067">ATP-binding</keyword>
<evidence type="ECO:0000313" key="4">
    <source>
        <dbReference type="EMBL" id="CAB3363699.1"/>
    </source>
</evidence>
<reference evidence="4 5" key="1">
    <citation type="submission" date="2020-04" db="EMBL/GenBank/DDBJ databases">
        <authorList>
            <person name="Alioto T."/>
            <person name="Alioto T."/>
            <person name="Gomez Garrido J."/>
        </authorList>
    </citation>
    <scope>NUCLEOTIDE SEQUENCE [LARGE SCALE GENOMIC DNA]</scope>
</reference>
<protein>
    <recommendedName>
        <fullName evidence="3">Cytidyltransferase-like domain-containing protein</fullName>
    </recommendedName>
</protein>
<feature type="domain" description="Cytidyltransferase-like" evidence="3">
    <location>
        <begin position="133"/>
        <end position="241"/>
    </location>
</feature>
<dbReference type="Pfam" id="PF01121">
    <property type="entry name" value="CoaE"/>
    <property type="match status" value="1"/>
</dbReference>
<dbReference type="CDD" id="cd02022">
    <property type="entry name" value="DPCK"/>
    <property type="match status" value="1"/>
</dbReference>
<keyword evidence="1" id="KW-0547">Nucleotide-binding</keyword>
<name>A0A8S1CEI3_9INSE</name>
<dbReference type="Pfam" id="PF01467">
    <property type="entry name" value="CTP_transf_like"/>
    <property type="match status" value="1"/>
</dbReference>
<evidence type="ECO:0000313" key="5">
    <source>
        <dbReference type="Proteomes" id="UP000494165"/>
    </source>
</evidence>
<dbReference type="PANTHER" id="PTHR10695:SF46">
    <property type="entry name" value="BIFUNCTIONAL COENZYME A SYNTHASE-RELATED"/>
    <property type="match status" value="1"/>
</dbReference>
<sequence length="380" mass="41311">MSNAGLLIVSNPAKLGNMLQIVQSRVQKALYIQLESMDSRGIACLSRLVSGVYSQASALCHNLDVRLLIRSPLPQQKVDVVFFDGPASRISGLNCAAEKLDLSAEDHPVSLKVSKQASEAAAQETDKEFGHVVLGGTFDRLHIGHKELLSQAIIRCKRKLTVGVTDSNMLSSKILNELIEPCDTRIEKVKEFLMDVDNTIEYAVVPISDPFGPTKDDPTMDLIVVSEETLKGGLKVNEVRQQKGLLPLTLHCVQLVEDLVPSHLRDTDVEDWKVSSSSGRMRLLGTLLKTPVPRPNIPATPYIIGLTGGIASGKSKIGERLAKKGCGVIDCDLIGHQVYTPGSKGFQMVVEEFGKEIVDNEGKINRRALGKIVFGNQASP</sequence>
<dbReference type="GO" id="GO:0015937">
    <property type="term" value="P:coenzyme A biosynthetic process"/>
    <property type="evidence" value="ECO:0007669"/>
    <property type="project" value="InterPro"/>
</dbReference>
<dbReference type="PROSITE" id="PS51219">
    <property type="entry name" value="DPCK"/>
    <property type="match status" value="1"/>
</dbReference>
<accession>A0A8S1CEI3</accession>
<dbReference type="CDD" id="cd02164">
    <property type="entry name" value="PPAT_CoAS"/>
    <property type="match status" value="1"/>
</dbReference>
<dbReference type="NCBIfam" id="NF001985">
    <property type="entry name" value="PRK00777.1"/>
    <property type="match status" value="1"/>
</dbReference>
<dbReference type="InterPro" id="IPR001977">
    <property type="entry name" value="Depp_CoAkinase"/>
</dbReference>
<dbReference type="OrthoDB" id="330671at2759"/>
<dbReference type="GO" id="GO:0004140">
    <property type="term" value="F:dephospho-CoA kinase activity"/>
    <property type="evidence" value="ECO:0007669"/>
    <property type="project" value="InterPro"/>
</dbReference>
<dbReference type="InterPro" id="IPR004821">
    <property type="entry name" value="Cyt_trans-like"/>
</dbReference>
<dbReference type="Gene3D" id="3.40.50.620">
    <property type="entry name" value="HUPs"/>
    <property type="match status" value="1"/>
</dbReference>
<evidence type="ECO:0000259" key="3">
    <source>
        <dbReference type="Pfam" id="PF01467"/>
    </source>
</evidence>
<dbReference type="SUPFAM" id="SSF52540">
    <property type="entry name" value="P-loop containing nucleoside triphosphate hydrolases"/>
    <property type="match status" value="1"/>
</dbReference>
<dbReference type="PANTHER" id="PTHR10695">
    <property type="entry name" value="DEPHOSPHO-COA KINASE-RELATED"/>
    <property type="match status" value="1"/>
</dbReference>
<dbReference type="FunFam" id="3.40.50.620:FF:000089">
    <property type="entry name" value="Bifunctional coenzyme A synthase"/>
    <property type="match status" value="1"/>
</dbReference>
<dbReference type="InterPro" id="IPR014729">
    <property type="entry name" value="Rossmann-like_a/b/a_fold"/>
</dbReference>
<dbReference type="Gene3D" id="3.40.50.300">
    <property type="entry name" value="P-loop containing nucleotide triphosphate hydrolases"/>
    <property type="match status" value="1"/>
</dbReference>
<dbReference type="Proteomes" id="UP000494165">
    <property type="component" value="Unassembled WGS sequence"/>
</dbReference>
<dbReference type="EMBL" id="CADEPI010000013">
    <property type="protein sequence ID" value="CAB3363699.1"/>
    <property type="molecule type" value="Genomic_DNA"/>
</dbReference>
<keyword evidence="5" id="KW-1185">Reference proteome</keyword>
<evidence type="ECO:0000256" key="1">
    <source>
        <dbReference type="ARBA" id="ARBA00022741"/>
    </source>
</evidence>
<dbReference type="InterPro" id="IPR027417">
    <property type="entry name" value="P-loop_NTPase"/>
</dbReference>
<dbReference type="SUPFAM" id="SSF52374">
    <property type="entry name" value="Nucleotidylyl transferase"/>
    <property type="match status" value="1"/>
</dbReference>
<proteinExistence type="predicted"/>
<organism evidence="4 5">
    <name type="scientific">Cloeon dipterum</name>
    <dbReference type="NCBI Taxonomy" id="197152"/>
    <lineage>
        <taxon>Eukaryota</taxon>
        <taxon>Metazoa</taxon>
        <taxon>Ecdysozoa</taxon>
        <taxon>Arthropoda</taxon>
        <taxon>Hexapoda</taxon>
        <taxon>Insecta</taxon>
        <taxon>Pterygota</taxon>
        <taxon>Palaeoptera</taxon>
        <taxon>Ephemeroptera</taxon>
        <taxon>Pisciforma</taxon>
        <taxon>Baetidae</taxon>
        <taxon>Cloeon</taxon>
    </lineage>
</organism>